<evidence type="ECO:0000256" key="9">
    <source>
        <dbReference type="ARBA" id="ARBA00023163"/>
    </source>
</evidence>
<reference evidence="13" key="1">
    <citation type="submission" date="2025-08" db="UniProtKB">
        <authorList>
            <consortium name="Ensembl"/>
        </authorList>
    </citation>
    <scope>IDENTIFICATION</scope>
</reference>
<keyword evidence="5 11" id="KW-0863">Zinc-finger</keyword>
<evidence type="ECO:0000256" key="11">
    <source>
        <dbReference type="PROSITE-ProRule" id="PRU00042"/>
    </source>
</evidence>
<dbReference type="InterPro" id="IPR013087">
    <property type="entry name" value="Znf_C2H2_type"/>
</dbReference>
<evidence type="ECO:0000313" key="13">
    <source>
        <dbReference type="Ensembl" id="ENSAMXP00005022271.1"/>
    </source>
</evidence>
<dbReference type="PANTHER" id="PTHR14003">
    <property type="entry name" value="TRANSCRIPTIONAL REPRESSOR PROTEIN YY"/>
    <property type="match status" value="1"/>
</dbReference>
<dbReference type="GO" id="GO:0000978">
    <property type="term" value="F:RNA polymerase II cis-regulatory region sequence-specific DNA binding"/>
    <property type="evidence" value="ECO:0007669"/>
    <property type="project" value="TreeGrafter"/>
</dbReference>
<dbReference type="FunFam" id="3.30.160.60:FF:001498">
    <property type="entry name" value="Zinc finger protein 404"/>
    <property type="match status" value="1"/>
</dbReference>
<dbReference type="Pfam" id="PF13465">
    <property type="entry name" value="zf-H2C2_2"/>
    <property type="match status" value="1"/>
</dbReference>
<feature type="domain" description="C2H2-type" evidence="12">
    <location>
        <begin position="70"/>
        <end position="97"/>
    </location>
</feature>
<evidence type="ECO:0000256" key="5">
    <source>
        <dbReference type="ARBA" id="ARBA00022771"/>
    </source>
</evidence>
<dbReference type="SMART" id="SM00355">
    <property type="entry name" value="ZnF_C2H2"/>
    <property type="match status" value="4"/>
</dbReference>
<feature type="domain" description="C2H2-type" evidence="12">
    <location>
        <begin position="126"/>
        <end position="153"/>
    </location>
</feature>
<dbReference type="AlphaFoldDB" id="A0A8B9JJ67"/>
<evidence type="ECO:0000256" key="7">
    <source>
        <dbReference type="ARBA" id="ARBA00023015"/>
    </source>
</evidence>
<dbReference type="Ensembl" id="ENSAMXT00005024598.1">
    <property type="protein sequence ID" value="ENSAMXP00005022271.1"/>
    <property type="gene ID" value="ENSAMXG00005011478.1"/>
</dbReference>
<dbReference type="GO" id="GO:0000785">
    <property type="term" value="C:chromatin"/>
    <property type="evidence" value="ECO:0007669"/>
    <property type="project" value="TreeGrafter"/>
</dbReference>
<dbReference type="PANTHER" id="PTHR14003:SF23">
    <property type="entry name" value="ZINC FINGER PROTEIN 143"/>
    <property type="match status" value="1"/>
</dbReference>
<comment type="similarity">
    <text evidence="2">Belongs to the krueppel C2H2-type zinc-finger protein family.</text>
</comment>
<evidence type="ECO:0000256" key="4">
    <source>
        <dbReference type="ARBA" id="ARBA00022737"/>
    </source>
</evidence>
<feature type="domain" description="C2H2-type" evidence="12">
    <location>
        <begin position="98"/>
        <end position="125"/>
    </location>
</feature>
<dbReference type="Pfam" id="PF00096">
    <property type="entry name" value="zf-C2H2"/>
    <property type="match status" value="1"/>
</dbReference>
<evidence type="ECO:0000256" key="10">
    <source>
        <dbReference type="ARBA" id="ARBA00023242"/>
    </source>
</evidence>
<dbReference type="PROSITE" id="PS50157">
    <property type="entry name" value="ZINC_FINGER_C2H2_2"/>
    <property type="match status" value="4"/>
</dbReference>
<evidence type="ECO:0000256" key="3">
    <source>
        <dbReference type="ARBA" id="ARBA00022723"/>
    </source>
</evidence>
<evidence type="ECO:0000256" key="2">
    <source>
        <dbReference type="ARBA" id="ARBA00006991"/>
    </source>
</evidence>
<dbReference type="PROSITE" id="PS00028">
    <property type="entry name" value="ZINC_FINGER_C2H2_1"/>
    <property type="match status" value="4"/>
</dbReference>
<dbReference type="Gene3D" id="3.30.160.60">
    <property type="entry name" value="Classic Zinc Finger"/>
    <property type="match status" value="4"/>
</dbReference>
<name>A0A8B9JJ67_ASTMX</name>
<dbReference type="InterPro" id="IPR036236">
    <property type="entry name" value="Znf_C2H2_sf"/>
</dbReference>
<evidence type="ECO:0000256" key="1">
    <source>
        <dbReference type="ARBA" id="ARBA00004123"/>
    </source>
</evidence>
<keyword evidence="8" id="KW-0238">DNA-binding</keyword>
<comment type="subcellular location">
    <subcellularLocation>
        <location evidence="1">Nucleus</location>
    </subcellularLocation>
</comment>
<sequence>MHKLKFKSLPNMLKACRRSCSIYLFAISHRQMWQSPGKEKTHHCLDCGRSFTEQSSLKKHQHIHTGEKPYQCSVCGKSFNQQGNLKRHLRIHTGEKLHHCPECGKSFTTQSHLTAHQRIHTGEKPYQCPECGKNFTTLSELKTHRRIHSGEKPREVTNLFILFTYNLYKGIIALISSVLV</sequence>
<feature type="domain" description="C2H2-type" evidence="12">
    <location>
        <begin position="42"/>
        <end position="69"/>
    </location>
</feature>
<evidence type="ECO:0000256" key="6">
    <source>
        <dbReference type="ARBA" id="ARBA00022833"/>
    </source>
</evidence>
<keyword evidence="9" id="KW-0804">Transcription</keyword>
<proteinExistence type="inferred from homology"/>
<organism evidence="13 14">
    <name type="scientific">Astyanax mexicanus</name>
    <name type="common">Blind cave fish</name>
    <name type="synonym">Astyanax fasciatus mexicanus</name>
    <dbReference type="NCBI Taxonomy" id="7994"/>
    <lineage>
        <taxon>Eukaryota</taxon>
        <taxon>Metazoa</taxon>
        <taxon>Chordata</taxon>
        <taxon>Craniata</taxon>
        <taxon>Vertebrata</taxon>
        <taxon>Euteleostomi</taxon>
        <taxon>Actinopterygii</taxon>
        <taxon>Neopterygii</taxon>
        <taxon>Teleostei</taxon>
        <taxon>Ostariophysi</taxon>
        <taxon>Characiformes</taxon>
        <taxon>Characoidei</taxon>
        <taxon>Acestrorhamphidae</taxon>
        <taxon>Acestrorhamphinae</taxon>
        <taxon>Astyanax</taxon>
    </lineage>
</organism>
<evidence type="ECO:0000313" key="14">
    <source>
        <dbReference type="Proteomes" id="UP000694621"/>
    </source>
</evidence>
<evidence type="ECO:0000259" key="12">
    <source>
        <dbReference type="PROSITE" id="PS50157"/>
    </source>
</evidence>
<keyword evidence="3" id="KW-0479">Metal-binding</keyword>
<dbReference type="GO" id="GO:0031519">
    <property type="term" value="C:PcG protein complex"/>
    <property type="evidence" value="ECO:0007669"/>
    <property type="project" value="TreeGrafter"/>
</dbReference>
<dbReference type="GO" id="GO:0008270">
    <property type="term" value="F:zinc ion binding"/>
    <property type="evidence" value="ECO:0007669"/>
    <property type="project" value="UniProtKB-KW"/>
</dbReference>
<dbReference type="FunFam" id="3.30.160.60:FF:001954">
    <property type="entry name" value="Zinc finger protein 787"/>
    <property type="match status" value="1"/>
</dbReference>
<evidence type="ECO:0000256" key="8">
    <source>
        <dbReference type="ARBA" id="ARBA00023125"/>
    </source>
</evidence>
<dbReference type="FunFam" id="3.30.160.60:FF:000690">
    <property type="entry name" value="Zinc finger protein 354C"/>
    <property type="match status" value="1"/>
</dbReference>
<accession>A0A8B9JJ67</accession>
<keyword evidence="4" id="KW-0677">Repeat</keyword>
<keyword evidence="7" id="KW-0805">Transcription regulation</keyword>
<dbReference type="SUPFAM" id="SSF57667">
    <property type="entry name" value="beta-beta-alpha zinc fingers"/>
    <property type="match status" value="2"/>
</dbReference>
<keyword evidence="10" id="KW-0539">Nucleus</keyword>
<dbReference type="FunFam" id="3.30.160.60:FF:002343">
    <property type="entry name" value="Zinc finger protein 33A"/>
    <property type="match status" value="1"/>
</dbReference>
<dbReference type="GO" id="GO:0000981">
    <property type="term" value="F:DNA-binding transcription factor activity, RNA polymerase II-specific"/>
    <property type="evidence" value="ECO:0007669"/>
    <property type="project" value="TreeGrafter"/>
</dbReference>
<dbReference type="InterPro" id="IPR041697">
    <property type="entry name" value="Znf-C2H2_11"/>
</dbReference>
<dbReference type="Proteomes" id="UP000694621">
    <property type="component" value="Unplaced"/>
</dbReference>
<keyword evidence="6" id="KW-0862">Zinc</keyword>
<dbReference type="Pfam" id="PF16622">
    <property type="entry name" value="zf-C2H2_11"/>
    <property type="match status" value="1"/>
</dbReference>
<protein>
    <recommendedName>
        <fullName evidence="12">C2H2-type domain-containing protein</fullName>
    </recommendedName>
</protein>
<dbReference type="GO" id="GO:0005667">
    <property type="term" value="C:transcription regulator complex"/>
    <property type="evidence" value="ECO:0007669"/>
    <property type="project" value="TreeGrafter"/>
</dbReference>